<accession>T1HWQ9</accession>
<dbReference type="InParanoid" id="T1HWQ9"/>
<keyword evidence="3" id="KW-1185">Reference proteome</keyword>
<dbReference type="VEuPathDB" id="VectorBase:RPRC008479"/>
<dbReference type="Gene3D" id="2.40.240.10">
    <property type="entry name" value="Ribosomal Protein L25, Chain P"/>
    <property type="match status" value="1"/>
</dbReference>
<dbReference type="EMBL" id="ACPB03020585">
    <property type="status" value="NOT_ANNOTATED_CDS"/>
    <property type="molecule type" value="Genomic_DNA"/>
</dbReference>
<dbReference type="SUPFAM" id="SSF50715">
    <property type="entry name" value="Ribosomal protein L25-like"/>
    <property type="match status" value="1"/>
</dbReference>
<organism evidence="2 3">
    <name type="scientific">Rhodnius prolixus</name>
    <name type="common">Triatomid bug</name>
    <dbReference type="NCBI Taxonomy" id="13249"/>
    <lineage>
        <taxon>Eukaryota</taxon>
        <taxon>Metazoa</taxon>
        <taxon>Ecdysozoa</taxon>
        <taxon>Arthropoda</taxon>
        <taxon>Hexapoda</taxon>
        <taxon>Insecta</taxon>
        <taxon>Pterygota</taxon>
        <taxon>Neoptera</taxon>
        <taxon>Paraneoptera</taxon>
        <taxon>Hemiptera</taxon>
        <taxon>Heteroptera</taxon>
        <taxon>Panheteroptera</taxon>
        <taxon>Cimicomorpha</taxon>
        <taxon>Reduviidae</taxon>
        <taxon>Triatominae</taxon>
        <taxon>Rhodnius</taxon>
    </lineage>
</organism>
<evidence type="ECO:0000259" key="1">
    <source>
        <dbReference type="Pfam" id="PF01386"/>
    </source>
</evidence>
<dbReference type="HOGENOM" id="CLU_1112494_0_0_1"/>
<protein>
    <recommendedName>
        <fullName evidence="1">Large ribosomal subunit protein bL25 L25 domain-containing protein</fullName>
    </recommendedName>
</protein>
<dbReference type="GO" id="GO:0005840">
    <property type="term" value="C:ribosome"/>
    <property type="evidence" value="ECO:0007669"/>
    <property type="project" value="InterPro"/>
</dbReference>
<dbReference type="AlphaFoldDB" id="T1HWQ9"/>
<sequence length="250" mass="28319">MPKQMLYGDVYGTRRKGRPRRRWLQDVEDDLKTLSVRRWKEKAMDRDVWKGIIKEAKAHPGLYTVTSQASLSGNCGLEKGERVSVYSTYTNTHKILSNRSSVQENPLRTNIPNELCPICGLRHRKGAIQTAPCRSSSSFGIIQGAYSVSSQCQHDNVNLTLSAKEFTKQYKSGALSAHLIELDISGKKEYALVRDIQWHVVKDTVAELMMNIVKILVFEENSPLYAENRDFNVVLMEPAGFASYYRSNVA</sequence>
<dbReference type="InterPro" id="IPR029751">
    <property type="entry name" value="Ribosomal_L25_dom"/>
</dbReference>
<evidence type="ECO:0000313" key="2">
    <source>
        <dbReference type="EnsemblMetazoa" id="RPRC008479-PA"/>
    </source>
</evidence>
<dbReference type="EnsemblMetazoa" id="RPRC008479-RA">
    <property type="protein sequence ID" value="RPRC008479-PA"/>
    <property type="gene ID" value="RPRC008479"/>
</dbReference>
<dbReference type="EMBL" id="ACPB03020586">
    <property type="status" value="NOT_ANNOTATED_CDS"/>
    <property type="molecule type" value="Genomic_DNA"/>
</dbReference>
<feature type="domain" description="Large ribosomal subunit protein bL25 L25" evidence="1">
    <location>
        <begin position="154"/>
        <end position="206"/>
    </location>
</feature>
<dbReference type="Proteomes" id="UP000015103">
    <property type="component" value="Unassembled WGS sequence"/>
</dbReference>
<dbReference type="InterPro" id="IPR020056">
    <property type="entry name" value="Rbsml_bL25/Gln-tRNA_synth_N"/>
</dbReference>
<dbReference type="EMBL" id="ACPB03020583">
    <property type="status" value="NOT_ANNOTATED_CDS"/>
    <property type="molecule type" value="Genomic_DNA"/>
</dbReference>
<dbReference type="GO" id="GO:0003735">
    <property type="term" value="F:structural constituent of ribosome"/>
    <property type="evidence" value="ECO:0007669"/>
    <property type="project" value="InterPro"/>
</dbReference>
<evidence type="ECO:0000313" key="3">
    <source>
        <dbReference type="Proteomes" id="UP000015103"/>
    </source>
</evidence>
<dbReference type="Pfam" id="PF01386">
    <property type="entry name" value="Ribosomal_L25p"/>
    <property type="match status" value="1"/>
</dbReference>
<dbReference type="GO" id="GO:0006412">
    <property type="term" value="P:translation"/>
    <property type="evidence" value="ECO:0007669"/>
    <property type="project" value="InterPro"/>
</dbReference>
<reference evidence="2" key="1">
    <citation type="submission" date="2015-05" db="UniProtKB">
        <authorList>
            <consortium name="EnsemblMetazoa"/>
        </authorList>
    </citation>
    <scope>IDENTIFICATION</scope>
</reference>
<dbReference type="EMBL" id="ACPB03020584">
    <property type="status" value="NOT_ANNOTATED_CDS"/>
    <property type="molecule type" value="Genomic_DNA"/>
</dbReference>
<name>T1HWQ9_RHOPR</name>
<proteinExistence type="predicted"/>
<dbReference type="InterPro" id="IPR011035">
    <property type="entry name" value="Ribosomal_bL25/Gln-tRNA_synth"/>
</dbReference>
<dbReference type="EMBL" id="ACPB03020582">
    <property type="status" value="NOT_ANNOTATED_CDS"/>
    <property type="molecule type" value="Genomic_DNA"/>
</dbReference>